<evidence type="ECO:0000313" key="1">
    <source>
        <dbReference type="EMBL" id="KXV18125.1"/>
    </source>
</evidence>
<sequence>MFSVATAVTTVFTLTGPQDRLRQIAEERAYRTCAPDQMAWENDTTLVMTLENGIGTSFLRHGDGLSDDYPDVSIRGMEYFDSCDDPGFAKWQGGQLVYEADLITVFSILFPTDPSRDWAGCSASFWHRSQPLPAAIAENCPDFDLMPLRQLAGPAPGWVQTSDGFATLFLRLPSTPDAQDGLGVIFYPGIGRCTLLTGIDRFGGVALFRRQAYGQISAQCPELRAVLRECWKADEKKRRKARQEQKVLRRRWKKAEQERGDNVFSFFDTDSWVM</sequence>
<dbReference type="RefSeq" id="WP_062501818.1">
    <property type="nucleotide sequence ID" value="NZ_LHZG01000172.1"/>
</dbReference>
<dbReference type="EMBL" id="LHZG01000172">
    <property type="protein sequence ID" value="KXV18125.1"/>
    <property type="molecule type" value="Genomic_DNA"/>
</dbReference>
<dbReference type="PATRIC" id="fig|442.8.peg.1058"/>
<evidence type="ECO:0000313" key="2">
    <source>
        <dbReference type="Proteomes" id="UP000075655"/>
    </source>
</evidence>
<reference evidence="1 2" key="1">
    <citation type="submission" date="2015-06" db="EMBL/GenBank/DDBJ databases">
        <title>Improved classification and identification of acetic acid bacteria using matrix-assisted laser desorption/ionization time-of-flight mass spectrometry; Gluconobacter nephelii and Gluconobacter uchimurae are later heterotypic synonyms of Gluconobacter japonicus and Gluconobacter oxydans, respectively.</title>
        <authorList>
            <person name="Li L."/>
            <person name="Cleenwerck I."/>
            <person name="De Vuyst L."/>
            <person name="Vandamme P."/>
        </authorList>
    </citation>
    <scope>NUCLEOTIDE SEQUENCE [LARGE SCALE GENOMIC DNA]</scope>
    <source>
        <strain evidence="1 2">LMG 1676</strain>
    </source>
</reference>
<name>A0A149RV55_GLUOY</name>
<protein>
    <submittedName>
        <fullName evidence="1">Uncharacterized protein</fullName>
    </submittedName>
</protein>
<comment type="caution">
    <text evidence="1">The sequence shown here is derived from an EMBL/GenBank/DDBJ whole genome shotgun (WGS) entry which is preliminary data.</text>
</comment>
<dbReference type="Proteomes" id="UP000075655">
    <property type="component" value="Unassembled WGS sequence"/>
</dbReference>
<organism evidence="1 2">
    <name type="scientific">Gluconobacter oxydans</name>
    <name type="common">Gluconobacter suboxydans</name>
    <dbReference type="NCBI Taxonomy" id="442"/>
    <lineage>
        <taxon>Bacteria</taxon>
        <taxon>Pseudomonadati</taxon>
        <taxon>Pseudomonadota</taxon>
        <taxon>Alphaproteobacteria</taxon>
        <taxon>Acetobacterales</taxon>
        <taxon>Acetobacteraceae</taxon>
        <taxon>Gluconobacter</taxon>
    </lineage>
</organism>
<dbReference type="AlphaFoldDB" id="A0A149RV55"/>
<proteinExistence type="predicted"/>
<accession>A0A149RV55</accession>
<gene>
    <name evidence="1" type="ORF">AD934_09295</name>
</gene>